<accession>A0A6G9YKD0</accession>
<dbReference type="KEGG" id="nah:F5544_28165"/>
<sequence>MMVEYLRPAERRTVMSRNRIIELVVATAVGFAGTAVLAGPALAAPSASVTVDQIQHIEANQDLVDITGTYTCSNDLTDSYMGTTLEQGLARSSTSVGLLSVTCDGAAHPFTSLISPSQFGPFRPGPALVSINWRFYGPDGATDVIVHNTPVTVQR</sequence>
<keyword evidence="3" id="KW-1185">Reference proteome</keyword>
<dbReference type="EMBL" id="CP046172">
    <property type="protein sequence ID" value="QIS13486.1"/>
    <property type="molecule type" value="Genomic_DNA"/>
</dbReference>
<dbReference type="Pfam" id="PF19816">
    <property type="entry name" value="DUF6299"/>
    <property type="match status" value="1"/>
</dbReference>
<reference evidence="2 3" key="1">
    <citation type="journal article" date="2019" name="ACS Chem. Biol.">
        <title>Identification and Mobilization of a Cryptic Antibiotic Biosynthesis Gene Locus from a Human-Pathogenic Nocardia Isolate.</title>
        <authorList>
            <person name="Herisse M."/>
            <person name="Ishida K."/>
            <person name="Porter J.L."/>
            <person name="Howden B."/>
            <person name="Hertweck C."/>
            <person name="Stinear T.P."/>
            <person name="Pidot S.J."/>
        </authorList>
    </citation>
    <scope>NUCLEOTIDE SEQUENCE [LARGE SCALE GENOMIC DNA]</scope>
    <source>
        <strain evidence="2 3">AUSMDU00012717</strain>
    </source>
</reference>
<name>A0A6G9YKD0_9NOCA</name>
<evidence type="ECO:0000313" key="3">
    <source>
        <dbReference type="Proteomes" id="UP000503540"/>
    </source>
</evidence>
<feature type="domain" description="DUF6299" evidence="1">
    <location>
        <begin position="45"/>
        <end position="129"/>
    </location>
</feature>
<gene>
    <name evidence="2" type="ORF">F5544_28165</name>
</gene>
<dbReference type="AlphaFoldDB" id="A0A6G9YKD0"/>
<protein>
    <recommendedName>
        <fullName evidence="1">DUF6299 domain-containing protein</fullName>
    </recommendedName>
</protein>
<evidence type="ECO:0000259" key="1">
    <source>
        <dbReference type="Pfam" id="PF19816"/>
    </source>
</evidence>
<dbReference type="Proteomes" id="UP000503540">
    <property type="component" value="Chromosome"/>
</dbReference>
<evidence type="ECO:0000313" key="2">
    <source>
        <dbReference type="EMBL" id="QIS13486.1"/>
    </source>
</evidence>
<organism evidence="2 3">
    <name type="scientific">Nocardia arthritidis</name>
    <dbReference type="NCBI Taxonomy" id="228602"/>
    <lineage>
        <taxon>Bacteria</taxon>
        <taxon>Bacillati</taxon>
        <taxon>Actinomycetota</taxon>
        <taxon>Actinomycetes</taxon>
        <taxon>Mycobacteriales</taxon>
        <taxon>Nocardiaceae</taxon>
        <taxon>Nocardia</taxon>
    </lineage>
</organism>
<proteinExistence type="predicted"/>
<dbReference type="InterPro" id="IPR046266">
    <property type="entry name" value="DUF6299"/>
</dbReference>